<dbReference type="HOGENOM" id="CLU_036068_0_0_6"/>
<keyword evidence="1 3" id="KW-0732">Signal</keyword>
<dbReference type="InterPro" id="IPR001919">
    <property type="entry name" value="CBD2"/>
</dbReference>
<dbReference type="CDD" id="cd00146">
    <property type="entry name" value="PKD"/>
    <property type="match status" value="1"/>
</dbReference>
<dbReference type="PROSITE" id="PS51173">
    <property type="entry name" value="CBM2"/>
    <property type="match status" value="1"/>
</dbReference>
<evidence type="ECO:0000259" key="5">
    <source>
        <dbReference type="PROSITE" id="PS51173"/>
    </source>
</evidence>
<dbReference type="PANTHER" id="PTHR34823">
    <property type="entry name" value="GLCNAC-BINDING PROTEIN A"/>
    <property type="match status" value="1"/>
</dbReference>
<evidence type="ECO:0000256" key="2">
    <source>
        <dbReference type="ARBA" id="ARBA00023157"/>
    </source>
</evidence>
<dbReference type="SUPFAM" id="SSF49384">
    <property type="entry name" value="Carbohydrate-binding domain"/>
    <property type="match status" value="1"/>
</dbReference>
<accession>K4KLR5</accession>
<dbReference type="RefSeq" id="WP_015048272.1">
    <property type="nucleotide sequence ID" value="NC_018868.3"/>
</dbReference>
<name>K4KLR5_SIMAS</name>
<dbReference type="SMART" id="SM00089">
    <property type="entry name" value="PKD"/>
    <property type="match status" value="1"/>
</dbReference>
<dbReference type="EMBL" id="CP003746">
    <property type="protein sequence ID" value="AFV00120.1"/>
    <property type="molecule type" value="Genomic_DNA"/>
</dbReference>
<dbReference type="Pfam" id="PF00553">
    <property type="entry name" value="CBM_2"/>
    <property type="match status" value="1"/>
</dbReference>
<gene>
    <name evidence="6" type="ordered locus">M5M_14925</name>
</gene>
<dbReference type="Gene3D" id="2.60.40.2810">
    <property type="match status" value="1"/>
</dbReference>
<dbReference type="Pfam" id="PF03067">
    <property type="entry name" value="LPMO_10"/>
    <property type="match status" value="1"/>
</dbReference>
<dbReference type="Gene3D" id="2.60.40.10">
    <property type="entry name" value="Immunoglobulins"/>
    <property type="match status" value="1"/>
</dbReference>
<dbReference type="InterPro" id="IPR008965">
    <property type="entry name" value="CBM2/CBM3_carb-bd_dom_sf"/>
</dbReference>
<dbReference type="SUPFAM" id="SSF49299">
    <property type="entry name" value="PKD domain"/>
    <property type="match status" value="1"/>
</dbReference>
<evidence type="ECO:0000256" key="3">
    <source>
        <dbReference type="SAM" id="SignalP"/>
    </source>
</evidence>
<dbReference type="CDD" id="cd21177">
    <property type="entry name" value="LPMO_AA10"/>
    <property type="match status" value="1"/>
</dbReference>
<dbReference type="InterPro" id="IPR004302">
    <property type="entry name" value="Cellulose/chitin-bd_N"/>
</dbReference>
<dbReference type="PANTHER" id="PTHR34823:SF1">
    <property type="entry name" value="CHITIN-BINDING TYPE-4 DOMAIN-CONTAINING PROTEIN"/>
    <property type="match status" value="1"/>
</dbReference>
<feature type="domain" description="CBM2" evidence="5">
    <location>
        <begin position="404"/>
        <end position="510"/>
    </location>
</feature>
<dbReference type="InterPro" id="IPR013783">
    <property type="entry name" value="Ig-like_fold"/>
</dbReference>
<dbReference type="PROSITE" id="PS50093">
    <property type="entry name" value="PKD"/>
    <property type="match status" value="1"/>
</dbReference>
<dbReference type="SMART" id="SM00637">
    <property type="entry name" value="CBD_II"/>
    <property type="match status" value="1"/>
</dbReference>
<dbReference type="Gene3D" id="2.60.40.290">
    <property type="match status" value="1"/>
</dbReference>
<dbReference type="STRING" id="1117647.M5M_14925"/>
<dbReference type="Pfam" id="PF18911">
    <property type="entry name" value="PKD_4"/>
    <property type="match status" value="1"/>
</dbReference>
<feature type="domain" description="PKD" evidence="4">
    <location>
        <begin position="322"/>
        <end position="402"/>
    </location>
</feature>
<proteinExistence type="predicted"/>
<dbReference type="GO" id="GO:0005975">
    <property type="term" value="P:carbohydrate metabolic process"/>
    <property type="evidence" value="ECO:0007669"/>
    <property type="project" value="InterPro"/>
</dbReference>
<dbReference type="GO" id="GO:0004553">
    <property type="term" value="F:hydrolase activity, hydrolyzing O-glycosyl compounds"/>
    <property type="evidence" value="ECO:0007669"/>
    <property type="project" value="InterPro"/>
</dbReference>
<keyword evidence="7" id="KW-1185">Reference proteome</keyword>
<protein>
    <recommendedName>
        <fullName evidence="8">Chitin-binding protein</fullName>
    </recommendedName>
</protein>
<dbReference type="InterPro" id="IPR051024">
    <property type="entry name" value="GlcNAc_Chitin_IntDeg"/>
</dbReference>
<dbReference type="KEGG" id="saga:M5M_14925"/>
<evidence type="ECO:0000259" key="4">
    <source>
        <dbReference type="PROSITE" id="PS50093"/>
    </source>
</evidence>
<dbReference type="eggNOG" id="COG3397">
    <property type="taxonomic scope" value="Bacteria"/>
</dbReference>
<dbReference type="InterPro" id="IPR000601">
    <property type="entry name" value="PKD_dom"/>
</dbReference>
<dbReference type="OrthoDB" id="3675244at2"/>
<dbReference type="Proteomes" id="UP000000466">
    <property type="component" value="Chromosome"/>
</dbReference>
<sequence>MKCLSNTHCPSKWLAVLPLAIAAAGVSAHGLMVDPPARNAVCGLNEKPDQASTQACVDAFANDPQGGYSFMSVLTHDVGRAGVTPLPSNVCGFDSEVWNGGATPWDVATQWPTQPATAGPVDITWNISWGPHFDDTEEFRYWITKPEFVFDPAKPLTWADFEETAFCVLNYDDKNPSANPAVIADKAAQTFTTQCDLPARSGHHVVYGEWGRNYFTYERFHGCIDMAFGNGPTPPVANAQALTTNANQTLAITLSGQDADGQVVDFNVVSAPASGSLSGAGADRVYSPAVDFAGTDSFAFVAIDNDGQSSAPATVAITVKGSNQAPVAVIGADINGLNVMLHAHDSTDPDNDALTFDWDLGDGNLASGPHVNHTYAVAGSYPVVLTASDGTASSTATQTISVSSAPPANGVTCEHVINNEWNTGFVASVRLTNHGSAPVSDWSVNWAYPAGISRTSGWNATVTGTNPYTATSVGWNNSVPPGQTVEFGIQASKPAGASVPAVVVSGAVCE</sequence>
<feature type="chain" id="PRO_5003880776" description="Chitin-binding protein" evidence="3">
    <location>
        <begin position="29"/>
        <end position="510"/>
    </location>
</feature>
<dbReference type="Pfam" id="PF17963">
    <property type="entry name" value="Big_9"/>
    <property type="match status" value="1"/>
</dbReference>
<reference evidence="6 7" key="1">
    <citation type="journal article" date="2013" name="Genome Announc.">
        <title>Complete genome sequence of Simiduia agarivorans SA1(T), a marine bacterium able to degrade a variety of polysaccharides.</title>
        <authorList>
            <person name="Lin S.Y."/>
            <person name="Shieh W.Y."/>
            <person name="Chen J.S."/>
            <person name="Tang S.L."/>
        </authorList>
    </citation>
    <scope>NUCLEOTIDE SEQUENCE [LARGE SCALE GENOMIC DNA]</scope>
    <source>
        <strain evidence="7">DSM 21679 / JCM 13881 / BCRC 17597 / SA1</strain>
    </source>
</reference>
<dbReference type="InterPro" id="IPR022409">
    <property type="entry name" value="PKD/Chitinase_dom"/>
</dbReference>
<evidence type="ECO:0000256" key="1">
    <source>
        <dbReference type="ARBA" id="ARBA00022729"/>
    </source>
</evidence>
<evidence type="ECO:0008006" key="8">
    <source>
        <dbReference type="Google" id="ProtNLM"/>
    </source>
</evidence>
<dbReference type="InterPro" id="IPR012291">
    <property type="entry name" value="CBM2_carb-bd_dom_sf"/>
</dbReference>
<dbReference type="GO" id="GO:0030247">
    <property type="term" value="F:polysaccharide binding"/>
    <property type="evidence" value="ECO:0007669"/>
    <property type="project" value="UniProtKB-UniRule"/>
</dbReference>
<organism evidence="6 7">
    <name type="scientific">Simiduia agarivorans (strain DSM 21679 / JCM 13881 / BCRC 17597 / SA1)</name>
    <dbReference type="NCBI Taxonomy" id="1117647"/>
    <lineage>
        <taxon>Bacteria</taxon>
        <taxon>Pseudomonadati</taxon>
        <taxon>Pseudomonadota</taxon>
        <taxon>Gammaproteobacteria</taxon>
        <taxon>Cellvibrionales</taxon>
        <taxon>Cellvibrionaceae</taxon>
        <taxon>Simiduia</taxon>
    </lineage>
</organism>
<evidence type="ECO:0000313" key="6">
    <source>
        <dbReference type="EMBL" id="AFV00120.1"/>
    </source>
</evidence>
<dbReference type="SUPFAM" id="SSF81296">
    <property type="entry name" value="E set domains"/>
    <property type="match status" value="1"/>
</dbReference>
<feature type="signal peptide" evidence="3">
    <location>
        <begin position="1"/>
        <end position="28"/>
    </location>
</feature>
<keyword evidence="2" id="KW-1015">Disulfide bond</keyword>
<dbReference type="InterPro" id="IPR035986">
    <property type="entry name" value="PKD_dom_sf"/>
</dbReference>
<dbReference type="eggNOG" id="COG3291">
    <property type="taxonomic scope" value="Bacteria"/>
</dbReference>
<evidence type="ECO:0000313" key="7">
    <source>
        <dbReference type="Proteomes" id="UP000000466"/>
    </source>
</evidence>
<dbReference type="InterPro" id="IPR014756">
    <property type="entry name" value="Ig_E-set"/>
</dbReference>
<dbReference type="Gene3D" id="2.70.50.50">
    <property type="entry name" value="chitin-binding protein cbp21"/>
    <property type="match status" value="1"/>
</dbReference>
<dbReference type="AlphaFoldDB" id="K4KLR5"/>